<dbReference type="SUPFAM" id="SSF55658">
    <property type="entry name" value="L9 N-domain-like"/>
    <property type="match status" value="1"/>
</dbReference>
<sequence length="148" mass="15947">MKVILLEDVKALGKKGDIVNVSDGYARNALFTKKLAVEANGKNLNDLKLQNQHADKVAAENLAEAKALADKLKEVTVQLKIRTGEGGKSFGAVSSKEIVEALKAQSGITIDKKKIKLAESLKNLGTYEVKVKLHPEVVAELAVKIEAE</sequence>
<evidence type="ECO:0000256" key="5">
    <source>
        <dbReference type="ARBA" id="ARBA00023274"/>
    </source>
</evidence>
<evidence type="ECO:0000259" key="8">
    <source>
        <dbReference type="Pfam" id="PF01281"/>
    </source>
</evidence>
<protein>
    <recommendedName>
        <fullName evidence="6 7">Large ribosomal subunit protein bL9</fullName>
    </recommendedName>
</protein>
<keyword evidence="2 7" id="KW-0699">rRNA-binding</keyword>
<keyword evidence="3 7" id="KW-0694">RNA-binding</keyword>
<reference evidence="10 11" key="2">
    <citation type="submission" date="2017-10" db="EMBL/GenBank/DDBJ databases">
        <authorList>
            <person name="Banno H."/>
            <person name="Chua N.-H."/>
        </authorList>
    </citation>
    <scope>NUCLEOTIDE SEQUENCE [LARGE SCALE GENOMIC DNA]</scope>
    <source>
        <strain evidence="10 11">JK623</strain>
    </source>
</reference>
<dbReference type="GO" id="GO:0019843">
    <property type="term" value="F:rRNA binding"/>
    <property type="evidence" value="ECO:0007669"/>
    <property type="project" value="UniProtKB-UniRule"/>
</dbReference>
<comment type="caution">
    <text evidence="10">The sequence shown here is derived from an EMBL/GenBank/DDBJ whole genome shotgun (WGS) entry which is preliminary data.</text>
</comment>
<dbReference type="InterPro" id="IPR036791">
    <property type="entry name" value="Ribosomal_bL9_C_sf"/>
</dbReference>
<proteinExistence type="inferred from homology"/>
<evidence type="ECO:0000259" key="9">
    <source>
        <dbReference type="Pfam" id="PF03948"/>
    </source>
</evidence>
<dbReference type="InterPro" id="IPR020069">
    <property type="entry name" value="Ribosomal_bL9_C"/>
</dbReference>
<dbReference type="SUPFAM" id="SSF55653">
    <property type="entry name" value="Ribosomal protein L9 C-domain"/>
    <property type="match status" value="1"/>
</dbReference>
<evidence type="ECO:0000256" key="2">
    <source>
        <dbReference type="ARBA" id="ARBA00022730"/>
    </source>
</evidence>
<dbReference type="InterPro" id="IPR000244">
    <property type="entry name" value="Ribosomal_bL9"/>
</dbReference>
<organism evidence="10 11">
    <name type="scientific">Agathobacter ruminis</name>
    <dbReference type="NCBI Taxonomy" id="1712665"/>
    <lineage>
        <taxon>Bacteria</taxon>
        <taxon>Bacillati</taxon>
        <taxon>Bacillota</taxon>
        <taxon>Clostridia</taxon>
        <taxon>Lachnospirales</taxon>
        <taxon>Lachnospiraceae</taxon>
        <taxon>Agathobacter</taxon>
    </lineage>
</organism>
<dbReference type="EMBL" id="PDYG01000018">
    <property type="protein sequence ID" value="PHU38017.1"/>
    <property type="molecule type" value="Genomic_DNA"/>
</dbReference>
<dbReference type="InterPro" id="IPR009027">
    <property type="entry name" value="Ribosomal_bL9/RNase_H1_N"/>
</dbReference>
<dbReference type="HAMAP" id="MF_00503">
    <property type="entry name" value="Ribosomal_bL9"/>
    <property type="match status" value="1"/>
</dbReference>
<dbReference type="GO" id="GO:0006412">
    <property type="term" value="P:translation"/>
    <property type="evidence" value="ECO:0007669"/>
    <property type="project" value="UniProtKB-UniRule"/>
</dbReference>
<dbReference type="Gene3D" id="3.10.430.100">
    <property type="entry name" value="Ribosomal protein L9, C-terminal domain"/>
    <property type="match status" value="1"/>
</dbReference>
<dbReference type="InterPro" id="IPR020594">
    <property type="entry name" value="Ribosomal_bL9_bac/chp"/>
</dbReference>
<dbReference type="PANTHER" id="PTHR21368">
    <property type="entry name" value="50S RIBOSOMAL PROTEIN L9"/>
    <property type="match status" value="1"/>
</dbReference>
<evidence type="ECO:0000256" key="3">
    <source>
        <dbReference type="ARBA" id="ARBA00022884"/>
    </source>
</evidence>
<dbReference type="AlphaFoldDB" id="A0A2G3E3Z2"/>
<dbReference type="InterPro" id="IPR020070">
    <property type="entry name" value="Ribosomal_bL9_N"/>
</dbReference>
<dbReference type="Pfam" id="PF01281">
    <property type="entry name" value="Ribosomal_L9_N"/>
    <property type="match status" value="1"/>
</dbReference>
<reference evidence="10 11" key="1">
    <citation type="submission" date="2017-10" db="EMBL/GenBank/DDBJ databases">
        <title>Resolving the taxonomy of Roseburia spp., Eubacterium rectale and Agathobacter spp. through phylogenomic analysis.</title>
        <authorList>
            <person name="Sheridan P.O."/>
            <person name="Walker A.W."/>
            <person name="Duncan S.H."/>
            <person name="Scott K.P."/>
            <person name="Toole P.W.O."/>
            <person name="Luis P."/>
            <person name="Flint H.J."/>
        </authorList>
    </citation>
    <scope>NUCLEOTIDE SEQUENCE [LARGE SCALE GENOMIC DNA]</scope>
    <source>
        <strain evidence="10 11">JK623</strain>
    </source>
</reference>
<dbReference type="GO" id="GO:0003735">
    <property type="term" value="F:structural constituent of ribosome"/>
    <property type="evidence" value="ECO:0007669"/>
    <property type="project" value="InterPro"/>
</dbReference>
<dbReference type="GO" id="GO:1990904">
    <property type="term" value="C:ribonucleoprotein complex"/>
    <property type="evidence" value="ECO:0007669"/>
    <property type="project" value="UniProtKB-KW"/>
</dbReference>
<evidence type="ECO:0000313" key="11">
    <source>
        <dbReference type="Proteomes" id="UP000224563"/>
    </source>
</evidence>
<dbReference type="Pfam" id="PF03948">
    <property type="entry name" value="Ribosomal_L9_C"/>
    <property type="match status" value="1"/>
</dbReference>
<accession>A0A2G3E3Z2</accession>
<dbReference type="GO" id="GO:0005840">
    <property type="term" value="C:ribosome"/>
    <property type="evidence" value="ECO:0007669"/>
    <property type="project" value="UniProtKB-KW"/>
</dbReference>
<evidence type="ECO:0000256" key="6">
    <source>
        <dbReference type="ARBA" id="ARBA00035292"/>
    </source>
</evidence>
<evidence type="ECO:0000256" key="7">
    <source>
        <dbReference type="HAMAP-Rule" id="MF_00503"/>
    </source>
</evidence>
<keyword evidence="5 7" id="KW-0687">Ribonucleoprotein</keyword>
<dbReference type="RefSeq" id="WP_031543960.1">
    <property type="nucleotide sequence ID" value="NZ_JANSWH010000070.1"/>
</dbReference>
<gene>
    <name evidence="7" type="primary">rplI</name>
    <name evidence="10" type="ORF">CSX02_04900</name>
</gene>
<evidence type="ECO:0000256" key="1">
    <source>
        <dbReference type="ARBA" id="ARBA00010605"/>
    </source>
</evidence>
<feature type="domain" description="Ribosomal protein L9" evidence="8">
    <location>
        <begin position="1"/>
        <end position="46"/>
    </location>
</feature>
<name>A0A2G3E3Z2_9FIRM</name>
<keyword evidence="11" id="KW-1185">Reference proteome</keyword>
<dbReference type="Gene3D" id="3.40.5.10">
    <property type="entry name" value="Ribosomal protein L9, N-terminal domain"/>
    <property type="match status" value="1"/>
</dbReference>
<keyword evidence="4 7" id="KW-0689">Ribosomal protein</keyword>
<comment type="function">
    <text evidence="7">Binds to the 23S rRNA.</text>
</comment>
<dbReference type="NCBIfam" id="TIGR00158">
    <property type="entry name" value="L9"/>
    <property type="match status" value="1"/>
</dbReference>
<dbReference type="InterPro" id="IPR036935">
    <property type="entry name" value="Ribosomal_bL9_N_sf"/>
</dbReference>
<feature type="domain" description="Large ribosomal subunit protein bL9 C-terminal" evidence="9">
    <location>
        <begin position="63"/>
        <end position="146"/>
    </location>
</feature>
<comment type="similarity">
    <text evidence="1 7">Belongs to the bacterial ribosomal protein bL9 family.</text>
</comment>
<evidence type="ECO:0000313" key="10">
    <source>
        <dbReference type="EMBL" id="PHU38017.1"/>
    </source>
</evidence>
<dbReference type="Proteomes" id="UP000224563">
    <property type="component" value="Unassembled WGS sequence"/>
</dbReference>
<evidence type="ECO:0000256" key="4">
    <source>
        <dbReference type="ARBA" id="ARBA00022980"/>
    </source>
</evidence>